<dbReference type="FunFam" id="1.10.287.70:FF:000102">
    <property type="entry name" value="Two-pore potassium channel 3"/>
    <property type="match status" value="1"/>
</dbReference>
<keyword evidence="18" id="KW-1185">Reference proteome</keyword>
<evidence type="ECO:0000256" key="11">
    <source>
        <dbReference type="ARBA" id="ARBA00022958"/>
    </source>
</evidence>
<dbReference type="InterPro" id="IPR013099">
    <property type="entry name" value="K_chnl_dom"/>
</dbReference>
<feature type="transmembrane region" description="Helical" evidence="16">
    <location>
        <begin position="297"/>
        <end position="316"/>
    </location>
</feature>
<dbReference type="PANTHER" id="PTHR11003:SF303">
    <property type="entry name" value="OS01G0696100 PROTEIN"/>
    <property type="match status" value="1"/>
</dbReference>
<keyword evidence="14 16" id="KW-0472">Membrane</keyword>
<dbReference type="FunFam" id="1.10.287.70:FF:000138">
    <property type="entry name" value="Two-pore potassium channel 2-like"/>
    <property type="match status" value="1"/>
</dbReference>
<evidence type="ECO:0000259" key="17">
    <source>
        <dbReference type="Pfam" id="PF07885"/>
    </source>
</evidence>
<dbReference type="PANTHER" id="PTHR11003">
    <property type="entry name" value="POTASSIUM CHANNEL, SUBFAMILY K"/>
    <property type="match status" value="1"/>
</dbReference>
<dbReference type="PRINTS" id="PR01333">
    <property type="entry name" value="2POREKCHANEL"/>
</dbReference>
<dbReference type="SUPFAM" id="SSF81324">
    <property type="entry name" value="Voltage-gated potassium channels"/>
    <property type="match status" value="2"/>
</dbReference>
<dbReference type="RefSeq" id="XP_010275699.1">
    <property type="nucleotide sequence ID" value="XM_010277397.2"/>
</dbReference>
<evidence type="ECO:0000256" key="10">
    <source>
        <dbReference type="ARBA" id="ARBA00022837"/>
    </source>
</evidence>
<dbReference type="GeneID" id="104610661"/>
<keyword evidence="4" id="KW-0813">Transport</keyword>
<evidence type="ECO:0000256" key="5">
    <source>
        <dbReference type="ARBA" id="ARBA00022538"/>
    </source>
</evidence>
<evidence type="ECO:0000256" key="1">
    <source>
        <dbReference type="ARBA" id="ARBA00004141"/>
    </source>
</evidence>
<evidence type="ECO:0000256" key="7">
    <source>
        <dbReference type="ARBA" id="ARBA00022723"/>
    </source>
</evidence>
<evidence type="ECO:0000313" key="18">
    <source>
        <dbReference type="Proteomes" id="UP000189703"/>
    </source>
</evidence>
<dbReference type="GO" id="GO:0009705">
    <property type="term" value="C:plant-type vacuole membrane"/>
    <property type="evidence" value="ECO:0000318"/>
    <property type="project" value="GO_Central"/>
</dbReference>
<keyword evidence="9" id="KW-0631">Potassium channel</keyword>
<dbReference type="GO" id="GO:0005886">
    <property type="term" value="C:plasma membrane"/>
    <property type="evidence" value="ECO:0000318"/>
    <property type="project" value="GO_Central"/>
</dbReference>
<dbReference type="Proteomes" id="UP000189703">
    <property type="component" value="Unplaced"/>
</dbReference>
<dbReference type="eggNOG" id="KOG1418">
    <property type="taxonomic scope" value="Eukaryota"/>
</dbReference>
<evidence type="ECO:0000256" key="3">
    <source>
        <dbReference type="ARBA" id="ARBA00011738"/>
    </source>
</evidence>
<dbReference type="GO" id="GO:0022841">
    <property type="term" value="F:potassium ion leak channel activity"/>
    <property type="evidence" value="ECO:0000318"/>
    <property type="project" value="GO_Central"/>
</dbReference>
<feature type="transmembrane region" description="Helical" evidence="16">
    <location>
        <begin position="116"/>
        <end position="138"/>
    </location>
</feature>
<dbReference type="OrthoDB" id="415460at2759"/>
<feature type="transmembrane region" description="Helical" evidence="16">
    <location>
        <begin position="409"/>
        <end position="430"/>
    </location>
</feature>
<dbReference type="Pfam" id="PF07885">
    <property type="entry name" value="Ion_trans_2"/>
    <property type="match status" value="2"/>
</dbReference>
<gene>
    <name evidence="19" type="primary">LOC104610661</name>
</gene>
<evidence type="ECO:0000256" key="4">
    <source>
        <dbReference type="ARBA" id="ARBA00022448"/>
    </source>
</evidence>
<feature type="transmembrane region" description="Helical" evidence="16">
    <location>
        <begin position="150"/>
        <end position="169"/>
    </location>
</feature>
<feature type="transmembrane region" description="Helical" evidence="16">
    <location>
        <begin position="175"/>
        <end position="203"/>
    </location>
</feature>
<keyword evidence="15" id="KW-0407">Ion channel</keyword>
<keyword evidence="8" id="KW-0677">Repeat</keyword>
<feature type="transmembrane region" description="Helical" evidence="16">
    <location>
        <begin position="241"/>
        <end position="262"/>
    </location>
</feature>
<dbReference type="InterPro" id="IPR003280">
    <property type="entry name" value="2pore_dom_K_chnl"/>
</dbReference>
<dbReference type="InParanoid" id="A0A1U8B4A3"/>
<evidence type="ECO:0000256" key="8">
    <source>
        <dbReference type="ARBA" id="ARBA00022737"/>
    </source>
</evidence>
<feature type="domain" description="Potassium channel" evidence="17">
    <location>
        <begin position="248"/>
        <end position="316"/>
    </location>
</feature>
<organism evidence="18 19">
    <name type="scientific">Nelumbo nucifera</name>
    <name type="common">Sacred lotus</name>
    <dbReference type="NCBI Taxonomy" id="4432"/>
    <lineage>
        <taxon>Eukaryota</taxon>
        <taxon>Viridiplantae</taxon>
        <taxon>Streptophyta</taxon>
        <taxon>Embryophyta</taxon>
        <taxon>Tracheophyta</taxon>
        <taxon>Spermatophyta</taxon>
        <taxon>Magnoliopsida</taxon>
        <taxon>Proteales</taxon>
        <taxon>Nelumbonaceae</taxon>
        <taxon>Nelumbo</taxon>
    </lineage>
</organism>
<accession>A0A1U8B4A3</accession>
<name>A0A1U8B4A3_NELNU</name>
<evidence type="ECO:0000256" key="16">
    <source>
        <dbReference type="SAM" id="Phobius"/>
    </source>
</evidence>
<comment type="similarity">
    <text evidence="2">Belongs to the two pore domain potassium channel (TC 1.A.1.7) family.</text>
</comment>
<sequence>MDELLLSNKALADDSGKGKSTLNLKKDFTSSCFLDLGSPLRQSAAHIINTEAIIPILSPQITRAAANSSSVVNLLANLSKRRELRRHSHSAPSLFTETRGAPSIDQCPSSRSTPSIVRLAFIGVVLYIAAGVAIFMVTSGSFTGHSTFSLVDALYFTVVTLCTIGYGDIVPGTTFTKLFTCAFILVGFGFIDILLNGLVVYVLDRQETVLLSAVDENRLNTVFQTYIIDTVKGRMRIRMKVALALFAVFGCIAIGTIMVHVLEGLDWTDSFYLSVTSVTTVGYGDYSFKTLKGRCFAIIWLLVSTLAVARAFLYLTELRIEKRNRKIAKWVLQKKITLGDLVAADLDNDGSIRLQLQYTTSGDPPLSTVDSRRLNGVTSSHSPSPTESILPHFFARYDLKASLSLSLSLSLYLSIYLSLCMTLFLTGFWFSGWSKTVSGNHLKWIGNHSFHTSAPEENHPISLQHLPLSVHSQKTER</sequence>
<proteinExistence type="inferred from homology"/>
<keyword evidence="5" id="KW-0633">Potassium transport</keyword>
<keyword evidence="13" id="KW-0406">Ion transport</keyword>
<keyword evidence="11" id="KW-0630">Potassium</keyword>
<evidence type="ECO:0000256" key="9">
    <source>
        <dbReference type="ARBA" id="ARBA00022826"/>
    </source>
</evidence>
<keyword evidence="7" id="KW-0479">Metal-binding</keyword>
<reference evidence="19" key="1">
    <citation type="submission" date="2025-08" db="UniProtKB">
        <authorList>
            <consortium name="RefSeq"/>
        </authorList>
    </citation>
    <scope>IDENTIFICATION</scope>
</reference>
<dbReference type="GO" id="GO:0015271">
    <property type="term" value="F:outward rectifier potassium channel activity"/>
    <property type="evidence" value="ECO:0000318"/>
    <property type="project" value="GO_Central"/>
</dbReference>
<evidence type="ECO:0000256" key="15">
    <source>
        <dbReference type="ARBA" id="ARBA00023303"/>
    </source>
</evidence>
<keyword evidence="6 16" id="KW-0812">Transmembrane</keyword>
<evidence type="ECO:0000256" key="14">
    <source>
        <dbReference type="ARBA" id="ARBA00023136"/>
    </source>
</evidence>
<evidence type="ECO:0000256" key="6">
    <source>
        <dbReference type="ARBA" id="ARBA00022692"/>
    </source>
</evidence>
<keyword evidence="12 16" id="KW-1133">Transmembrane helix</keyword>
<dbReference type="GO" id="GO:0046872">
    <property type="term" value="F:metal ion binding"/>
    <property type="evidence" value="ECO:0007669"/>
    <property type="project" value="UniProtKB-KW"/>
</dbReference>
<evidence type="ECO:0000256" key="2">
    <source>
        <dbReference type="ARBA" id="ARBA00010159"/>
    </source>
</evidence>
<keyword evidence="10" id="KW-0106">Calcium</keyword>
<dbReference type="KEGG" id="nnu:104610661"/>
<evidence type="ECO:0000313" key="19">
    <source>
        <dbReference type="RefSeq" id="XP_010275699.1"/>
    </source>
</evidence>
<evidence type="ECO:0000256" key="12">
    <source>
        <dbReference type="ARBA" id="ARBA00022989"/>
    </source>
</evidence>
<dbReference type="GO" id="GO:0071805">
    <property type="term" value="P:potassium ion transmembrane transport"/>
    <property type="evidence" value="ECO:0000318"/>
    <property type="project" value="GO_Central"/>
</dbReference>
<dbReference type="Gene3D" id="1.10.287.70">
    <property type="match status" value="2"/>
</dbReference>
<evidence type="ECO:0000256" key="13">
    <source>
        <dbReference type="ARBA" id="ARBA00023065"/>
    </source>
</evidence>
<protein>
    <submittedName>
        <fullName evidence="19">Two-pore potassium channel 5-like isoform X1</fullName>
    </submittedName>
</protein>
<feature type="domain" description="Potassium channel" evidence="17">
    <location>
        <begin position="124"/>
        <end position="201"/>
    </location>
</feature>
<comment type="subunit">
    <text evidence="3">Homodimer.</text>
</comment>
<dbReference type="AlphaFoldDB" id="A0A1U8B4A3"/>
<comment type="subcellular location">
    <subcellularLocation>
        <location evidence="1">Membrane</location>
        <topology evidence="1">Multi-pass membrane protein</topology>
    </subcellularLocation>
</comment>